<name>A0A0K1EQR6_CHOCO</name>
<organism evidence="1 2">
    <name type="scientific">Chondromyces crocatus</name>
    <dbReference type="NCBI Taxonomy" id="52"/>
    <lineage>
        <taxon>Bacteria</taxon>
        <taxon>Pseudomonadati</taxon>
        <taxon>Myxococcota</taxon>
        <taxon>Polyangia</taxon>
        <taxon>Polyangiales</taxon>
        <taxon>Polyangiaceae</taxon>
        <taxon>Chondromyces</taxon>
    </lineage>
</organism>
<proteinExistence type="predicted"/>
<dbReference type="OrthoDB" id="5514199at2"/>
<dbReference type="Proteomes" id="UP000067626">
    <property type="component" value="Chromosome"/>
</dbReference>
<dbReference type="EMBL" id="CP012159">
    <property type="protein sequence ID" value="AKT42997.1"/>
    <property type="molecule type" value="Genomic_DNA"/>
</dbReference>
<sequence>MVLFALFLGVLTQILRTRYSLGPGAFLPCVGFATIAFVAARNTKEARSAVWRAVCLGLSDPRQRPTRLSDPWFMPPSALVLFKLAEMLDAVRRGEMARAAGKVTNMNRALLRPDEERLLDAARAMIALDLGERRLAAQLAARVLPTGSGDLDVRLGRVVVAEAWRSPAQLEEVDHAFREHGLGLDLGTPLNRLAALVRVRVAPDERRTLPADDARALGDEARALGEDEFAAELEARSRTAMYR</sequence>
<reference evidence="1 2" key="1">
    <citation type="submission" date="2015-07" db="EMBL/GenBank/DDBJ databases">
        <title>Genome analysis of myxobacterium Chondromyces crocatus Cm c5 reveals a high potential for natural compound synthesis and the genetic basis for the loss of fruiting body formation.</title>
        <authorList>
            <person name="Zaburannyi N."/>
            <person name="Bunk B."/>
            <person name="Maier J."/>
            <person name="Overmann J."/>
            <person name="Mueller R."/>
        </authorList>
    </citation>
    <scope>NUCLEOTIDE SEQUENCE [LARGE SCALE GENOMIC DNA]</scope>
    <source>
        <strain evidence="1 2">Cm c5</strain>
    </source>
</reference>
<keyword evidence="2" id="KW-1185">Reference proteome</keyword>
<evidence type="ECO:0000313" key="1">
    <source>
        <dbReference type="EMBL" id="AKT42997.1"/>
    </source>
</evidence>
<dbReference type="KEGG" id="ccro:CMC5_072240"/>
<evidence type="ECO:0000313" key="2">
    <source>
        <dbReference type="Proteomes" id="UP000067626"/>
    </source>
</evidence>
<accession>A0A0K1EQR6</accession>
<dbReference type="STRING" id="52.CMC5_072240"/>
<dbReference type="RefSeq" id="WP_156339103.1">
    <property type="nucleotide sequence ID" value="NZ_CP012159.1"/>
</dbReference>
<protein>
    <submittedName>
        <fullName evidence="1">Uncharacterized protein</fullName>
    </submittedName>
</protein>
<gene>
    <name evidence="1" type="ORF">CMC5_072240</name>
</gene>
<dbReference type="AlphaFoldDB" id="A0A0K1EQR6"/>